<proteinExistence type="predicted"/>
<reference evidence="1" key="1">
    <citation type="journal article" date="2020" name="Nature">
        <title>Giant virus diversity and host interactions through global metagenomics.</title>
        <authorList>
            <person name="Schulz F."/>
            <person name="Roux S."/>
            <person name="Paez-Espino D."/>
            <person name="Jungbluth S."/>
            <person name="Walsh D.A."/>
            <person name="Denef V.J."/>
            <person name="McMahon K.D."/>
            <person name="Konstantinidis K.T."/>
            <person name="Eloe-Fadrosh E.A."/>
            <person name="Kyrpides N.C."/>
            <person name="Woyke T."/>
        </authorList>
    </citation>
    <scope>NUCLEOTIDE SEQUENCE</scope>
    <source>
        <strain evidence="1">GVMAG-M-3300024302-11</strain>
    </source>
</reference>
<name>A0A6C0IX56_9ZZZZ</name>
<accession>A0A6C0IX56</accession>
<dbReference type="EMBL" id="MN740257">
    <property type="protein sequence ID" value="QHT96427.1"/>
    <property type="molecule type" value="Genomic_DNA"/>
</dbReference>
<dbReference type="Gene3D" id="3.90.1480.20">
    <property type="entry name" value="Glycosyl transferase family 29"/>
    <property type="match status" value="1"/>
</dbReference>
<evidence type="ECO:0000313" key="1">
    <source>
        <dbReference type="EMBL" id="QHT96427.1"/>
    </source>
</evidence>
<protein>
    <submittedName>
        <fullName evidence="1">Uncharacterized protein</fullName>
    </submittedName>
</protein>
<sequence>MQSNTIKDFLNCIEEDPKLTELIKGKRVCLCGPSITNIGSNYGEYIDGFDTVCRVNWHITGKNGWDTDLNCDFGKRTDVMFSGFFLKYEYDNIKIMKQDDSLFNCFNKIKYVYFTDPVTLKKYVEDNKDYFQAVSKNMFSDINEFEENLKLLDINYGIINVWLQRVNNLNYMKQFLNLPKENNQASTSSGNHAIQVILRHQPKELFITGMNFANFGKGGLLKDMYVDNGHSRNSMGVSKQKIDTKVWNIHTNRYTLLFFKKIFNEYDNIELDKLLKNFFDNFK</sequence>
<dbReference type="InterPro" id="IPR038578">
    <property type="entry name" value="GT29-like_sf"/>
</dbReference>
<dbReference type="AlphaFoldDB" id="A0A6C0IX56"/>
<organism evidence="1">
    <name type="scientific">viral metagenome</name>
    <dbReference type="NCBI Taxonomy" id="1070528"/>
    <lineage>
        <taxon>unclassified sequences</taxon>
        <taxon>metagenomes</taxon>
        <taxon>organismal metagenomes</taxon>
    </lineage>
</organism>